<dbReference type="SUPFAM" id="SSF47336">
    <property type="entry name" value="ACP-like"/>
    <property type="match status" value="1"/>
</dbReference>
<evidence type="ECO:0000313" key="1">
    <source>
        <dbReference type="EMBL" id="MUZ57654.1"/>
    </source>
</evidence>
<name>A0AAE5AVJ9_AGRVI</name>
<evidence type="ECO:0000313" key="2">
    <source>
        <dbReference type="Proteomes" id="UP000436692"/>
    </source>
</evidence>
<organism evidence="1 2">
    <name type="scientific">Agrobacterium vitis</name>
    <name type="common">Rhizobium vitis</name>
    <dbReference type="NCBI Taxonomy" id="373"/>
    <lineage>
        <taxon>Bacteria</taxon>
        <taxon>Pseudomonadati</taxon>
        <taxon>Pseudomonadota</taxon>
        <taxon>Alphaproteobacteria</taxon>
        <taxon>Hyphomicrobiales</taxon>
        <taxon>Rhizobiaceae</taxon>
        <taxon>Rhizobium/Agrobacterium group</taxon>
        <taxon>Agrobacterium</taxon>
    </lineage>
</organism>
<dbReference type="InterPro" id="IPR036736">
    <property type="entry name" value="ACP-like_sf"/>
</dbReference>
<reference evidence="1 2" key="1">
    <citation type="submission" date="2019-12" db="EMBL/GenBank/DDBJ databases">
        <title>Whole-genome sequencing of Allorhizobium vitis.</title>
        <authorList>
            <person name="Gan H.M."/>
            <person name="Szegedi E."/>
            <person name="Burr T."/>
            <person name="Savka M.A."/>
        </authorList>
    </citation>
    <scope>NUCLEOTIDE SEQUENCE [LARGE SCALE GENOMIC DNA]</scope>
    <source>
        <strain evidence="1 2">CG989</strain>
    </source>
</reference>
<proteinExistence type="predicted"/>
<comment type="caution">
    <text evidence="1">The sequence shown here is derived from an EMBL/GenBank/DDBJ whole genome shotgun (WGS) entry which is preliminary data.</text>
</comment>
<accession>A0AAE5AVJ9</accession>
<dbReference type="AlphaFoldDB" id="A0AAE5AVJ9"/>
<dbReference type="EMBL" id="WPHM01000004">
    <property type="protein sequence ID" value="MUZ57654.1"/>
    <property type="molecule type" value="Genomic_DNA"/>
</dbReference>
<dbReference type="RefSeq" id="WP_156586939.1">
    <property type="nucleotide sequence ID" value="NZ_JABAEJ010000003.1"/>
</dbReference>
<dbReference type="Gene3D" id="1.10.1200.10">
    <property type="entry name" value="ACP-like"/>
    <property type="match status" value="1"/>
</dbReference>
<dbReference type="Proteomes" id="UP000436692">
    <property type="component" value="Unassembled WGS sequence"/>
</dbReference>
<protein>
    <submittedName>
        <fullName evidence="1">Uncharacterized protein</fullName>
    </submittedName>
</protein>
<gene>
    <name evidence="1" type="ORF">GOZ95_09300</name>
</gene>
<sequence>MEIEQLRSELKRGINENFGVSIAVEIADIPFTEIPELNFDSLRALEFVEMVEILFDLQIDLYSDDVQTNFRDLNTLAFFCKKKLDDAAVLAGA</sequence>